<keyword evidence="2" id="KW-1185">Reference proteome</keyword>
<reference evidence="1 2" key="1">
    <citation type="journal article" date="2022" name="bioRxiv">
        <title>The genome of the oomycete Peronosclerospora sorghi, a cosmopolitan pathogen of maize and sorghum, is inflated with dispersed pseudogenes.</title>
        <authorList>
            <person name="Fletcher K."/>
            <person name="Martin F."/>
            <person name="Isakeit T."/>
            <person name="Cavanaugh K."/>
            <person name="Magill C."/>
            <person name="Michelmore R."/>
        </authorList>
    </citation>
    <scope>NUCLEOTIDE SEQUENCE [LARGE SCALE GENOMIC DNA]</scope>
    <source>
        <strain evidence="1">P6</strain>
    </source>
</reference>
<proteinExistence type="predicted"/>
<protein>
    <submittedName>
        <fullName evidence="1">Uncharacterized protein</fullName>
    </submittedName>
</protein>
<evidence type="ECO:0000313" key="2">
    <source>
        <dbReference type="Proteomes" id="UP001163321"/>
    </source>
</evidence>
<organism evidence="1 2">
    <name type="scientific">Peronosclerospora sorghi</name>
    <dbReference type="NCBI Taxonomy" id="230839"/>
    <lineage>
        <taxon>Eukaryota</taxon>
        <taxon>Sar</taxon>
        <taxon>Stramenopiles</taxon>
        <taxon>Oomycota</taxon>
        <taxon>Peronosporomycetes</taxon>
        <taxon>Peronosporales</taxon>
        <taxon>Peronosporaceae</taxon>
        <taxon>Peronosclerospora</taxon>
    </lineage>
</organism>
<sequence>MGLPVVGIDRRLPYTGAGGYSMLLADGMEVGRTLLPTSPPVRHRVLFLLQAAIAQNHSDTENRVSSSHFPTLAKF</sequence>
<comment type="caution">
    <text evidence="1">The sequence shown here is derived from an EMBL/GenBank/DDBJ whole genome shotgun (WGS) entry which is preliminary data.</text>
</comment>
<evidence type="ECO:0000313" key="1">
    <source>
        <dbReference type="EMBL" id="KAI9921308.1"/>
    </source>
</evidence>
<dbReference type="EMBL" id="CM047580">
    <property type="protein sequence ID" value="KAI9921308.1"/>
    <property type="molecule type" value="Genomic_DNA"/>
</dbReference>
<dbReference type="Proteomes" id="UP001163321">
    <property type="component" value="Chromosome 1"/>
</dbReference>
<accession>A0ACC0WQZ1</accession>
<gene>
    <name evidence="1" type="ORF">PsorP6_002699</name>
</gene>
<name>A0ACC0WQZ1_9STRA</name>